<dbReference type="EMBL" id="CAAALY010125403">
    <property type="protein sequence ID" value="VEL31694.1"/>
    <property type="molecule type" value="Genomic_DNA"/>
</dbReference>
<protein>
    <submittedName>
        <fullName evidence="1">Uncharacterized protein</fullName>
    </submittedName>
</protein>
<comment type="caution">
    <text evidence="1">The sequence shown here is derived from an EMBL/GenBank/DDBJ whole genome shotgun (WGS) entry which is preliminary data.</text>
</comment>
<evidence type="ECO:0000313" key="2">
    <source>
        <dbReference type="Proteomes" id="UP000784294"/>
    </source>
</evidence>
<dbReference type="AlphaFoldDB" id="A0A3S5C2V4"/>
<accession>A0A3S5C2V4</accession>
<evidence type="ECO:0000313" key="1">
    <source>
        <dbReference type="EMBL" id="VEL31694.1"/>
    </source>
</evidence>
<gene>
    <name evidence="1" type="ORF">PXEA_LOCUS25134</name>
</gene>
<name>A0A3S5C2V4_9PLAT</name>
<keyword evidence="2" id="KW-1185">Reference proteome</keyword>
<dbReference type="Proteomes" id="UP000784294">
    <property type="component" value="Unassembled WGS sequence"/>
</dbReference>
<reference evidence="1" key="1">
    <citation type="submission" date="2018-11" db="EMBL/GenBank/DDBJ databases">
        <authorList>
            <consortium name="Pathogen Informatics"/>
        </authorList>
    </citation>
    <scope>NUCLEOTIDE SEQUENCE</scope>
</reference>
<proteinExistence type="predicted"/>
<organism evidence="1 2">
    <name type="scientific">Protopolystoma xenopodis</name>
    <dbReference type="NCBI Taxonomy" id="117903"/>
    <lineage>
        <taxon>Eukaryota</taxon>
        <taxon>Metazoa</taxon>
        <taxon>Spiralia</taxon>
        <taxon>Lophotrochozoa</taxon>
        <taxon>Platyhelminthes</taxon>
        <taxon>Monogenea</taxon>
        <taxon>Polyopisthocotylea</taxon>
        <taxon>Polystomatidea</taxon>
        <taxon>Polystomatidae</taxon>
        <taxon>Protopolystoma</taxon>
    </lineage>
</organism>
<sequence>MSDYLDDLAHLIESKLVENDFTSARLDIPISPASLALSDACSSLDKVDQIKAYSPSMPTCLAENPNACSATPSSDPIVLDHTHKPSGLRCSICGDRYFTRPSNLAVHMQSHRLRSTLRHAQLADEAPIDREAAGKSDLGLKEAGQFVEPFNKETSRRKFYHCMVKQTLFYIYMYIYKLLFNLTV</sequence>